<feature type="transmembrane region" description="Helical" evidence="1">
    <location>
        <begin position="52"/>
        <end position="69"/>
    </location>
</feature>
<dbReference type="EMBL" id="MPDP01000305">
    <property type="protein sequence ID" value="KAK1449588.1"/>
    <property type="molecule type" value="Genomic_DNA"/>
</dbReference>
<proteinExistence type="predicted"/>
<name>A0AAI9U3A8_9PEZI</name>
<feature type="non-terminal residue" evidence="2">
    <location>
        <position position="1"/>
    </location>
</feature>
<evidence type="ECO:0000256" key="1">
    <source>
        <dbReference type="SAM" id="Phobius"/>
    </source>
</evidence>
<accession>A0AAI9U3A8</accession>
<keyword evidence="1" id="KW-1133">Transmembrane helix</keyword>
<evidence type="ECO:0000313" key="3">
    <source>
        <dbReference type="Proteomes" id="UP001239213"/>
    </source>
</evidence>
<keyword evidence="1" id="KW-0812">Transmembrane</keyword>
<protein>
    <submittedName>
        <fullName evidence="2">Uncharacterized protein</fullName>
    </submittedName>
</protein>
<keyword evidence="1" id="KW-0472">Membrane</keyword>
<evidence type="ECO:0000313" key="2">
    <source>
        <dbReference type="EMBL" id="KAK1449588.1"/>
    </source>
</evidence>
<organism evidence="2 3">
    <name type="scientific">Colletotrichum cuscutae</name>
    <dbReference type="NCBI Taxonomy" id="1209917"/>
    <lineage>
        <taxon>Eukaryota</taxon>
        <taxon>Fungi</taxon>
        <taxon>Dikarya</taxon>
        <taxon>Ascomycota</taxon>
        <taxon>Pezizomycotina</taxon>
        <taxon>Sordariomycetes</taxon>
        <taxon>Hypocreomycetidae</taxon>
        <taxon>Glomerellales</taxon>
        <taxon>Glomerellaceae</taxon>
        <taxon>Colletotrichum</taxon>
        <taxon>Colletotrichum acutatum species complex</taxon>
    </lineage>
</organism>
<dbReference type="Proteomes" id="UP001239213">
    <property type="component" value="Unassembled WGS sequence"/>
</dbReference>
<reference evidence="2" key="1">
    <citation type="submission" date="2016-11" db="EMBL/GenBank/DDBJ databases">
        <title>The genome sequence of Colletotrichum cuscutae.</title>
        <authorList>
            <person name="Baroncelli R."/>
        </authorList>
    </citation>
    <scope>NUCLEOTIDE SEQUENCE</scope>
    <source>
        <strain evidence="2">IMI 304802</strain>
    </source>
</reference>
<keyword evidence="3" id="KW-1185">Reference proteome</keyword>
<sequence>NVILLKLKADSLILIGIYKSTYTIHNILSTASDTTLRSKVVNIYIYSLRGVYRLYISISGLAFLISFLIKRVLLIRSLRSGHTIHAQAKGYGSIHGSRS</sequence>
<comment type="caution">
    <text evidence="2">The sequence shown here is derived from an EMBL/GenBank/DDBJ whole genome shotgun (WGS) entry which is preliminary data.</text>
</comment>
<gene>
    <name evidence="2" type="ORF">CCUS01_11471</name>
</gene>
<dbReference type="AlphaFoldDB" id="A0AAI9U3A8"/>